<dbReference type="InterPro" id="IPR050587">
    <property type="entry name" value="GNT1/Glycosyltrans_8"/>
</dbReference>
<dbReference type="Proteomes" id="UP000298493">
    <property type="component" value="Unassembled WGS sequence"/>
</dbReference>
<evidence type="ECO:0000256" key="1">
    <source>
        <dbReference type="SAM" id="MobiDB-lite"/>
    </source>
</evidence>
<protein>
    <submittedName>
        <fullName evidence="2">Glycogenin-2</fullName>
    </submittedName>
</protein>
<sequence>MAFPRLRTRILAVTLTVLVILFYLSIDTTTKWEPVAEGSIHKPAHDAVDLATHPNEDSTKPFAFFADDKPPPSDPTPTLTSAPEPQATVEGPAHSHSVPASQPEYEPVREKGAKPRYAIVTSVWDYNYASLALMLGWSVQKHNHLEAKGVELVLLTLQGDDLGDDATPGITAQNRTRLEKAGWKIRAEERMQVPQIDYSRIQAHRRLNLNKLKIFGWEEYDKIVFLDADTVVKGSIEELFTMPGDFAAAPDVWWDIPHDPRFNSGVMVFRPRRWLFDNMIEKLANPEYHDPEESDQAFLQKYWEYENWGLPSIYNLNLVLCEAYRQAWDHLWMKTRIVHFTIRKPVEAWAEGGHCTKPTGKPDEQVCALWPALTWYGEAFKEMRQELDLEDDIGLLG</sequence>
<keyword evidence="3" id="KW-1185">Reference proteome</keyword>
<dbReference type="SUPFAM" id="SSF53448">
    <property type="entry name" value="Nucleotide-diphospho-sugar transferases"/>
    <property type="match status" value="1"/>
</dbReference>
<dbReference type="PANTHER" id="PTHR11183">
    <property type="entry name" value="GLYCOGENIN SUBFAMILY MEMBER"/>
    <property type="match status" value="1"/>
</dbReference>
<comment type="caution">
    <text evidence="2">The sequence shown here is derived from an EMBL/GenBank/DDBJ whole genome shotgun (WGS) entry which is preliminary data.</text>
</comment>
<dbReference type="AlphaFoldDB" id="A0A4Z1P102"/>
<dbReference type="STRING" id="86259.A0A4Z1P102"/>
<dbReference type="Pfam" id="PF01501">
    <property type="entry name" value="Glyco_transf_8"/>
    <property type="match status" value="1"/>
</dbReference>
<gene>
    <name evidence="2" type="ORF">E6O75_ATG07136</name>
</gene>
<dbReference type="OrthoDB" id="3899915at2759"/>
<evidence type="ECO:0000313" key="2">
    <source>
        <dbReference type="EMBL" id="TID13904.1"/>
    </source>
</evidence>
<dbReference type="EMBL" id="SNSC02000024">
    <property type="protein sequence ID" value="TID13904.1"/>
    <property type="molecule type" value="Genomic_DNA"/>
</dbReference>
<proteinExistence type="predicted"/>
<evidence type="ECO:0000313" key="3">
    <source>
        <dbReference type="Proteomes" id="UP000298493"/>
    </source>
</evidence>
<name>A0A4Z1P102_9PEZI</name>
<dbReference type="InterPro" id="IPR002495">
    <property type="entry name" value="Glyco_trans_8"/>
</dbReference>
<feature type="region of interest" description="Disordered" evidence="1">
    <location>
        <begin position="59"/>
        <end position="110"/>
    </location>
</feature>
<organism evidence="2 3">
    <name type="scientific">Venturia nashicola</name>
    <dbReference type="NCBI Taxonomy" id="86259"/>
    <lineage>
        <taxon>Eukaryota</taxon>
        <taxon>Fungi</taxon>
        <taxon>Dikarya</taxon>
        <taxon>Ascomycota</taxon>
        <taxon>Pezizomycotina</taxon>
        <taxon>Dothideomycetes</taxon>
        <taxon>Pleosporomycetidae</taxon>
        <taxon>Venturiales</taxon>
        <taxon>Venturiaceae</taxon>
        <taxon>Venturia</taxon>
    </lineage>
</organism>
<dbReference type="GO" id="GO:0016757">
    <property type="term" value="F:glycosyltransferase activity"/>
    <property type="evidence" value="ECO:0007669"/>
    <property type="project" value="InterPro"/>
</dbReference>
<dbReference type="Gene3D" id="3.90.550.10">
    <property type="entry name" value="Spore Coat Polysaccharide Biosynthesis Protein SpsA, Chain A"/>
    <property type="match status" value="1"/>
</dbReference>
<dbReference type="InterPro" id="IPR029044">
    <property type="entry name" value="Nucleotide-diphossugar_trans"/>
</dbReference>
<accession>A0A4Z1P102</accession>
<reference evidence="2 3" key="1">
    <citation type="submission" date="2019-04" db="EMBL/GenBank/DDBJ databases">
        <title>High contiguity whole genome sequence and gene annotation resource for two Venturia nashicola isolates.</title>
        <authorList>
            <person name="Prokchorchik M."/>
            <person name="Won K."/>
            <person name="Lee Y."/>
            <person name="Choi E.D."/>
            <person name="Segonzac C."/>
            <person name="Sohn K.H."/>
        </authorList>
    </citation>
    <scope>NUCLEOTIDE SEQUENCE [LARGE SCALE GENOMIC DNA]</scope>
    <source>
        <strain evidence="2 3">PRI2</strain>
    </source>
</reference>